<protein>
    <submittedName>
        <fullName evidence="10">ABC-type transport system, involved in lipoprotein release, permease component</fullName>
    </submittedName>
</protein>
<dbReference type="RefSeq" id="WP_079556594.1">
    <property type="nucleotide sequence ID" value="NZ_CP021904.1"/>
</dbReference>
<dbReference type="InterPro" id="IPR025857">
    <property type="entry name" value="MacB_PCD"/>
</dbReference>
<keyword evidence="11" id="KW-1185">Reference proteome</keyword>
<feature type="transmembrane region" description="Helical" evidence="7">
    <location>
        <begin position="270"/>
        <end position="293"/>
    </location>
</feature>
<keyword evidence="10" id="KW-0449">Lipoprotein</keyword>
<evidence type="ECO:0000256" key="7">
    <source>
        <dbReference type="SAM" id="Phobius"/>
    </source>
</evidence>
<feature type="domain" description="MacB-like periplasmic core" evidence="9">
    <location>
        <begin position="19"/>
        <end position="239"/>
    </location>
</feature>
<sequence>MKILLILAWRNLWRNKKRTLITISSVLFAVLLATLFVSMEKGSYERLIDSMVKYSTGYIQIQDILYDEEPSIDHTLLFDEEIEEILNKYEEQIAYHVPRLQNFVLVATENNTRGSILNGIDPELEIKMNDLNEDVVKGEFLKPNDNGLMLAEGLAGILNVTVGDTLVLLGQGFHGSTAAGTYPIRGIVDLKIPDINNNTIYMSLSEAQWFYGTDNRVTSLIIMPENPARTQQLAESLRKVIDPEWHRVLTWEELLEDLLNLMKFDVAGTMVMMMILYIVIAFGLFGTILTMLIERRKEFALLFSLGMKRAQVAIVCFFEALFISMAGVILGIIISIPVVAWFYHHPIPLSGDMAEAIADYGFEPVLPFSADPTIFINQALIVLIISFLIGLFPVYKVFRINIMEAKK</sequence>
<evidence type="ECO:0000256" key="1">
    <source>
        <dbReference type="ARBA" id="ARBA00004651"/>
    </source>
</evidence>
<name>A0A1T5CG25_9BACT</name>
<comment type="similarity">
    <text evidence="2">Belongs to the ABC-4 integral membrane protein family. LolC/E subfamily.</text>
</comment>
<dbReference type="KEGG" id="asx:CDL62_12255"/>
<dbReference type="GO" id="GO:0044874">
    <property type="term" value="P:lipoprotein localization to outer membrane"/>
    <property type="evidence" value="ECO:0007669"/>
    <property type="project" value="TreeGrafter"/>
</dbReference>
<accession>A0A1T5CG25</accession>
<feature type="domain" description="ABC3 transporter permease C-terminal" evidence="8">
    <location>
        <begin position="271"/>
        <end position="402"/>
    </location>
</feature>
<comment type="subcellular location">
    <subcellularLocation>
        <location evidence="1">Cell membrane</location>
        <topology evidence="1">Multi-pass membrane protein</topology>
    </subcellularLocation>
</comment>
<dbReference type="Proteomes" id="UP000191055">
    <property type="component" value="Unassembled WGS sequence"/>
</dbReference>
<dbReference type="PANTHER" id="PTHR30489:SF0">
    <property type="entry name" value="LIPOPROTEIN-RELEASING SYSTEM TRANSMEMBRANE PROTEIN LOLE"/>
    <property type="match status" value="1"/>
</dbReference>
<keyword evidence="3" id="KW-1003">Cell membrane</keyword>
<dbReference type="STRING" id="889453.SAMN03080601_00804"/>
<feature type="transmembrane region" description="Helical" evidence="7">
    <location>
        <begin position="374"/>
        <end position="398"/>
    </location>
</feature>
<dbReference type="AlphaFoldDB" id="A0A1T5CG25"/>
<evidence type="ECO:0000313" key="11">
    <source>
        <dbReference type="Proteomes" id="UP000191055"/>
    </source>
</evidence>
<reference evidence="10 11" key="1">
    <citation type="submission" date="2017-02" db="EMBL/GenBank/DDBJ databases">
        <authorList>
            <person name="Peterson S.W."/>
        </authorList>
    </citation>
    <scope>NUCLEOTIDE SEQUENCE [LARGE SCALE GENOMIC DNA]</scope>
    <source>
        <strain evidence="10 11">DSM 24412</strain>
    </source>
</reference>
<dbReference type="InterPro" id="IPR003838">
    <property type="entry name" value="ABC3_permease_C"/>
</dbReference>
<keyword evidence="6 7" id="KW-0472">Membrane</keyword>
<organism evidence="10 11">
    <name type="scientific">Alkalitalea saponilacus</name>
    <dbReference type="NCBI Taxonomy" id="889453"/>
    <lineage>
        <taxon>Bacteria</taxon>
        <taxon>Pseudomonadati</taxon>
        <taxon>Bacteroidota</taxon>
        <taxon>Bacteroidia</taxon>
        <taxon>Marinilabiliales</taxon>
        <taxon>Marinilabiliaceae</taxon>
        <taxon>Alkalitalea</taxon>
    </lineage>
</organism>
<dbReference type="PANTHER" id="PTHR30489">
    <property type="entry name" value="LIPOPROTEIN-RELEASING SYSTEM TRANSMEMBRANE PROTEIN LOLE"/>
    <property type="match status" value="1"/>
</dbReference>
<evidence type="ECO:0000259" key="9">
    <source>
        <dbReference type="Pfam" id="PF12704"/>
    </source>
</evidence>
<evidence type="ECO:0000256" key="4">
    <source>
        <dbReference type="ARBA" id="ARBA00022692"/>
    </source>
</evidence>
<dbReference type="InterPro" id="IPR051447">
    <property type="entry name" value="Lipoprotein-release_system"/>
</dbReference>
<feature type="transmembrane region" description="Helical" evidence="7">
    <location>
        <begin position="20"/>
        <end position="39"/>
    </location>
</feature>
<feature type="transmembrane region" description="Helical" evidence="7">
    <location>
        <begin position="314"/>
        <end position="343"/>
    </location>
</feature>
<evidence type="ECO:0000313" key="10">
    <source>
        <dbReference type="EMBL" id="SKB58060.1"/>
    </source>
</evidence>
<dbReference type="EMBL" id="FUYV01000003">
    <property type="protein sequence ID" value="SKB58060.1"/>
    <property type="molecule type" value="Genomic_DNA"/>
</dbReference>
<evidence type="ECO:0000256" key="3">
    <source>
        <dbReference type="ARBA" id="ARBA00022475"/>
    </source>
</evidence>
<evidence type="ECO:0000259" key="8">
    <source>
        <dbReference type="Pfam" id="PF02687"/>
    </source>
</evidence>
<dbReference type="GO" id="GO:0098797">
    <property type="term" value="C:plasma membrane protein complex"/>
    <property type="evidence" value="ECO:0007669"/>
    <property type="project" value="TreeGrafter"/>
</dbReference>
<proteinExistence type="inferred from homology"/>
<dbReference type="Pfam" id="PF12704">
    <property type="entry name" value="MacB_PCD"/>
    <property type="match status" value="1"/>
</dbReference>
<keyword evidence="4 7" id="KW-0812">Transmembrane</keyword>
<keyword evidence="5 7" id="KW-1133">Transmembrane helix</keyword>
<dbReference type="OrthoDB" id="9784014at2"/>
<gene>
    <name evidence="10" type="ORF">SAMN03080601_00804</name>
</gene>
<evidence type="ECO:0000256" key="5">
    <source>
        <dbReference type="ARBA" id="ARBA00022989"/>
    </source>
</evidence>
<evidence type="ECO:0000256" key="6">
    <source>
        <dbReference type="ARBA" id="ARBA00023136"/>
    </source>
</evidence>
<dbReference type="Pfam" id="PF02687">
    <property type="entry name" value="FtsX"/>
    <property type="match status" value="1"/>
</dbReference>
<evidence type="ECO:0000256" key="2">
    <source>
        <dbReference type="ARBA" id="ARBA00005236"/>
    </source>
</evidence>